<evidence type="ECO:0000313" key="4">
    <source>
        <dbReference type="Proteomes" id="UP000821853"/>
    </source>
</evidence>
<dbReference type="Proteomes" id="UP000821853">
    <property type="component" value="Chromosome 3"/>
</dbReference>
<dbReference type="Pfam" id="PF21788">
    <property type="entry name" value="TNP-like_GBD"/>
    <property type="match status" value="1"/>
</dbReference>
<evidence type="ECO:0000313" key="3">
    <source>
        <dbReference type="EMBL" id="KAH9371760.1"/>
    </source>
</evidence>
<dbReference type="OMA" id="NCEGFIC"/>
<name>A0A9J6GBI3_HAELO</name>
<evidence type="ECO:0000259" key="2">
    <source>
        <dbReference type="Pfam" id="PF21788"/>
    </source>
</evidence>
<proteinExistence type="predicted"/>
<feature type="domain" description="Transposable element P transposase-like GTP-binding insertion" evidence="2">
    <location>
        <begin position="145"/>
        <end position="232"/>
    </location>
</feature>
<accession>A0A9J6GBI3</accession>
<reference evidence="3 4" key="1">
    <citation type="journal article" date="2020" name="Cell">
        <title>Large-Scale Comparative Analyses of Tick Genomes Elucidate Their Genetic Diversity and Vector Capacities.</title>
        <authorList>
            <consortium name="Tick Genome and Microbiome Consortium (TIGMIC)"/>
            <person name="Jia N."/>
            <person name="Wang J."/>
            <person name="Shi W."/>
            <person name="Du L."/>
            <person name="Sun Y."/>
            <person name="Zhan W."/>
            <person name="Jiang J.F."/>
            <person name="Wang Q."/>
            <person name="Zhang B."/>
            <person name="Ji P."/>
            <person name="Bell-Sakyi L."/>
            <person name="Cui X.M."/>
            <person name="Yuan T.T."/>
            <person name="Jiang B.G."/>
            <person name="Yang W.F."/>
            <person name="Lam T.T."/>
            <person name="Chang Q.C."/>
            <person name="Ding S.J."/>
            <person name="Wang X.J."/>
            <person name="Zhu J.G."/>
            <person name="Ruan X.D."/>
            <person name="Zhao L."/>
            <person name="Wei J.T."/>
            <person name="Ye R.Z."/>
            <person name="Que T.C."/>
            <person name="Du C.H."/>
            <person name="Zhou Y.H."/>
            <person name="Cheng J.X."/>
            <person name="Dai P.F."/>
            <person name="Guo W.B."/>
            <person name="Han X.H."/>
            <person name="Huang E.J."/>
            <person name="Li L.F."/>
            <person name="Wei W."/>
            <person name="Gao Y.C."/>
            <person name="Liu J.Z."/>
            <person name="Shao H.Z."/>
            <person name="Wang X."/>
            <person name="Wang C.C."/>
            <person name="Yang T.C."/>
            <person name="Huo Q.B."/>
            <person name="Li W."/>
            <person name="Chen H.Y."/>
            <person name="Chen S.E."/>
            <person name="Zhou L.G."/>
            <person name="Ni X.B."/>
            <person name="Tian J.H."/>
            <person name="Sheng Y."/>
            <person name="Liu T."/>
            <person name="Pan Y.S."/>
            <person name="Xia L.Y."/>
            <person name="Li J."/>
            <person name="Zhao F."/>
            <person name="Cao W.C."/>
        </authorList>
    </citation>
    <scope>NUCLEOTIDE SEQUENCE [LARGE SCALE GENOMIC DNA]</scope>
    <source>
        <strain evidence="3">HaeL-2018</strain>
    </source>
</reference>
<dbReference type="OrthoDB" id="7312725at2759"/>
<gene>
    <name evidence="3" type="ORF">HPB48_021023</name>
</gene>
<dbReference type="EMBL" id="JABSTR010000005">
    <property type="protein sequence ID" value="KAH9371760.1"/>
    <property type="molecule type" value="Genomic_DNA"/>
</dbReference>
<evidence type="ECO:0000259" key="1">
    <source>
        <dbReference type="Pfam" id="PF21787"/>
    </source>
</evidence>
<dbReference type="Pfam" id="PF21787">
    <property type="entry name" value="TNP-like_RNaseH_N"/>
    <property type="match status" value="1"/>
</dbReference>
<dbReference type="InterPro" id="IPR048366">
    <property type="entry name" value="TNP-like_GBD"/>
</dbReference>
<dbReference type="InterPro" id="IPR048365">
    <property type="entry name" value="TNP-like_RNaseH_N"/>
</dbReference>
<organism evidence="3 4">
    <name type="scientific">Haemaphysalis longicornis</name>
    <name type="common">Bush tick</name>
    <dbReference type="NCBI Taxonomy" id="44386"/>
    <lineage>
        <taxon>Eukaryota</taxon>
        <taxon>Metazoa</taxon>
        <taxon>Ecdysozoa</taxon>
        <taxon>Arthropoda</taxon>
        <taxon>Chelicerata</taxon>
        <taxon>Arachnida</taxon>
        <taxon>Acari</taxon>
        <taxon>Parasitiformes</taxon>
        <taxon>Ixodida</taxon>
        <taxon>Ixodoidea</taxon>
        <taxon>Ixodidae</taxon>
        <taxon>Haemaphysalinae</taxon>
        <taxon>Haemaphysalis</taxon>
    </lineage>
</organism>
<protein>
    <recommendedName>
        <fullName evidence="5">Transposase</fullName>
    </recommendedName>
</protein>
<comment type="caution">
    <text evidence="3">The sequence shown here is derived from an EMBL/GenBank/DDBJ whole genome shotgun (WGS) entry which is preliminary data.</text>
</comment>
<feature type="domain" description="Transposable element P transposase-like RNase H" evidence="1">
    <location>
        <begin position="2"/>
        <end position="113"/>
    </location>
</feature>
<dbReference type="VEuPathDB" id="VectorBase:HLOH_064515"/>
<sequence>MVQNLKEAHKNDSPRERLCSILLDGMSILKACDLDLSTRRLIGYVDLGNSQQPGLAAPWKMPFGYFLNAGLSGEVLKNLVVEAIRNVHECGLTVVAVVCDCLGANVAMAKLLGCRVHERAFDDLKTHFPNPLDAQQDIFLVFDACHGLKLLRNLLGDKGALLSSTYGVIEWKYVVRLHELQEKEGLRAANKLTRAHVEYYRQVMKVKLAAQTFSSSVSKAVVFASELRLPEWGRLQWHSAVYCCY</sequence>
<keyword evidence="4" id="KW-1185">Reference proteome</keyword>
<dbReference type="AlphaFoldDB" id="A0A9J6GBI3"/>
<evidence type="ECO:0008006" key="5">
    <source>
        <dbReference type="Google" id="ProtNLM"/>
    </source>
</evidence>